<name>D7DW61_NOSA0</name>
<organism evidence="1 2">
    <name type="scientific">Nostoc azollae (strain 0708)</name>
    <name type="common">Anabaena azollae (strain 0708)</name>
    <dbReference type="NCBI Taxonomy" id="551115"/>
    <lineage>
        <taxon>Bacteria</taxon>
        <taxon>Bacillati</taxon>
        <taxon>Cyanobacteriota</taxon>
        <taxon>Cyanophyceae</taxon>
        <taxon>Nostocales</taxon>
        <taxon>Nostocaceae</taxon>
        <taxon>Trichormus</taxon>
    </lineage>
</organism>
<dbReference type="KEGG" id="naz:Aazo_4248"/>
<sequence length="34" mass="3837">MDSMPKSLGYELNYKALIAGINHDTQLKEQGENQ</sequence>
<evidence type="ECO:0000313" key="1">
    <source>
        <dbReference type="EMBL" id="ADI65632.1"/>
    </source>
</evidence>
<dbReference type="AlphaFoldDB" id="D7DW61"/>
<dbReference type="EMBL" id="CP002059">
    <property type="protein sequence ID" value="ADI65632.1"/>
    <property type="molecule type" value="Genomic_DNA"/>
</dbReference>
<reference evidence="1 2" key="1">
    <citation type="journal article" date="2010" name="PLoS ONE">
        <title>Genome erosion in a nitrogen-fixing vertically transmitted endosymbiotic multicellular cyanobacterium.</title>
        <authorList>
            <person name="Ran L."/>
            <person name="Larsson J."/>
            <person name="Vigil-Stenman T."/>
            <person name="Nylander J.A."/>
            <person name="Ininbergs K."/>
            <person name="Zheng W.W."/>
            <person name="Lapidus A."/>
            <person name="Lowry S."/>
            <person name="Haselkorn R."/>
            <person name="Bergman B."/>
        </authorList>
    </citation>
    <scope>NUCLEOTIDE SEQUENCE [LARGE SCALE GENOMIC DNA]</scope>
    <source>
        <strain evidence="1 2">0708</strain>
    </source>
</reference>
<accession>D7DW61</accession>
<protein>
    <submittedName>
        <fullName evidence="1">Uncharacterized protein</fullName>
    </submittedName>
</protein>
<evidence type="ECO:0000313" key="2">
    <source>
        <dbReference type="Proteomes" id="UP000001511"/>
    </source>
</evidence>
<proteinExistence type="predicted"/>
<dbReference type="Proteomes" id="UP000001511">
    <property type="component" value="Chromosome"/>
</dbReference>
<keyword evidence="2" id="KW-1185">Reference proteome</keyword>
<dbReference type="HOGENOM" id="CLU_3374872_0_0_3"/>
<gene>
    <name evidence="1" type="ordered locus">Aazo_4248</name>
</gene>